<keyword evidence="3" id="KW-1185">Reference proteome</keyword>
<proteinExistence type="predicted"/>
<feature type="region of interest" description="Disordered" evidence="1">
    <location>
        <begin position="1"/>
        <end position="51"/>
    </location>
</feature>
<evidence type="ECO:0000313" key="2">
    <source>
        <dbReference type="EMBL" id="CEL03073.1"/>
    </source>
</evidence>
<dbReference type="Proteomes" id="UP000054771">
    <property type="component" value="Unassembled WGS sequence"/>
</dbReference>
<gene>
    <name evidence="2" type="ORF">ASPCAL04231</name>
</gene>
<reference evidence="3" key="1">
    <citation type="journal article" date="2016" name="Genome Announc.">
        <title>Draft genome sequences of fungus Aspergillus calidoustus.</title>
        <authorList>
            <person name="Horn F."/>
            <person name="Linde J."/>
            <person name="Mattern D.J."/>
            <person name="Walther G."/>
            <person name="Guthke R."/>
            <person name="Scherlach K."/>
            <person name="Martin K."/>
            <person name="Brakhage A.A."/>
            <person name="Petzke L."/>
            <person name="Valiante V."/>
        </authorList>
    </citation>
    <scope>NUCLEOTIDE SEQUENCE [LARGE SCALE GENOMIC DNA]</scope>
    <source>
        <strain evidence="3">SF006504</strain>
    </source>
</reference>
<evidence type="ECO:0000313" key="3">
    <source>
        <dbReference type="Proteomes" id="UP000054771"/>
    </source>
</evidence>
<sequence>MDPSSIPKQYGGELDWQWGDMPNLDEPAREIVGALETAPTEGQTKPSFIKGPVLFKGDHVEIIGKENGKSRQTNVPVPKSKIAQPASQPSEAEKTEGTKTPAAESTTTATEEVPAPIIEEKTIENGTTTSPPAQTVSA</sequence>
<organism evidence="2 3">
    <name type="scientific">Aspergillus calidoustus</name>
    <dbReference type="NCBI Taxonomy" id="454130"/>
    <lineage>
        <taxon>Eukaryota</taxon>
        <taxon>Fungi</taxon>
        <taxon>Dikarya</taxon>
        <taxon>Ascomycota</taxon>
        <taxon>Pezizomycotina</taxon>
        <taxon>Eurotiomycetes</taxon>
        <taxon>Eurotiomycetidae</taxon>
        <taxon>Eurotiales</taxon>
        <taxon>Aspergillaceae</taxon>
        <taxon>Aspergillus</taxon>
        <taxon>Aspergillus subgen. Nidulantes</taxon>
    </lineage>
</organism>
<dbReference type="AlphaFoldDB" id="A0A0U5FU73"/>
<feature type="compositionally biased region" description="Polar residues" evidence="1">
    <location>
        <begin position="124"/>
        <end position="138"/>
    </location>
</feature>
<dbReference type="EMBL" id="CDMC01000003">
    <property type="protein sequence ID" value="CEL03073.1"/>
    <property type="molecule type" value="Genomic_DNA"/>
</dbReference>
<evidence type="ECO:0000256" key="1">
    <source>
        <dbReference type="SAM" id="MobiDB-lite"/>
    </source>
</evidence>
<name>A0A0U5FU73_ASPCI</name>
<dbReference type="STRING" id="454130.A0A0U5FU73"/>
<protein>
    <submittedName>
        <fullName evidence="2">Uncharacterized protein</fullName>
    </submittedName>
</protein>
<feature type="compositionally biased region" description="Low complexity" evidence="1">
    <location>
        <begin position="98"/>
        <end position="116"/>
    </location>
</feature>
<accession>A0A0U5FU73</accession>
<feature type="region of interest" description="Disordered" evidence="1">
    <location>
        <begin position="64"/>
        <end position="138"/>
    </location>
</feature>